<dbReference type="Proteomes" id="UP000811246">
    <property type="component" value="Chromosome 7"/>
</dbReference>
<sequence length="68" mass="7657">MHCTETRLKRGFSGDLVLLLGTMNHTARVHTQPHCLFLLDTLGFDLCLSTSSGGKRRKVLIPRQLTYT</sequence>
<protein>
    <submittedName>
        <fullName evidence="1">Uncharacterized protein</fullName>
    </submittedName>
</protein>
<reference evidence="1" key="1">
    <citation type="submission" date="2021-01" db="EMBL/GenBank/DDBJ databases">
        <authorList>
            <person name="Lovell J.T."/>
            <person name="Bentley N."/>
            <person name="Bhattarai G."/>
            <person name="Jenkins J.W."/>
            <person name="Sreedasyam A."/>
            <person name="Alarcon Y."/>
            <person name="Bock C."/>
            <person name="Boston L."/>
            <person name="Carlson J."/>
            <person name="Cervantes K."/>
            <person name="Clermont K."/>
            <person name="Krom N."/>
            <person name="Kubenka K."/>
            <person name="Mamidi S."/>
            <person name="Mattison C."/>
            <person name="Monteros M."/>
            <person name="Pisani C."/>
            <person name="Plott C."/>
            <person name="Rajasekar S."/>
            <person name="Rhein H.S."/>
            <person name="Rohla C."/>
            <person name="Song M."/>
            <person name="Hilaire R.S."/>
            <person name="Shu S."/>
            <person name="Wells L."/>
            <person name="Wang X."/>
            <person name="Webber J."/>
            <person name="Heerema R.J."/>
            <person name="Klein P."/>
            <person name="Conner P."/>
            <person name="Grauke L."/>
            <person name="Grimwood J."/>
            <person name="Schmutz J."/>
            <person name="Randall J.J."/>
        </authorList>
    </citation>
    <scope>NUCLEOTIDE SEQUENCE</scope>
    <source>
        <tissue evidence="1">Leaf</tissue>
    </source>
</reference>
<proteinExistence type="predicted"/>
<evidence type="ECO:0000313" key="1">
    <source>
        <dbReference type="EMBL" id="KAG6704962.1"/>
    </source>
</evidence>
<accession>A0A922JGP3</accession>
<name>A0A922JGP3_CARIL</name>
<comment type="caution">
    <text evidence="1">The sequence shown here is derived from an EMBL/GenBank/DDBJ whole genome shotgun (WGS) entry which is preliminary data.</text>
</comment>
<organism evidence="1 2">
    <name type="scientific">Carya illinoinensis</name>
    <name type="common">Pecan</name>
    <dbReference type="NCBI Taxonomy" id="32201"/>
    <lineage>
        <taxon>Eukaryota</taxon>
        <taxon>Viridiplantae</taxon>
        <taxon>Streptophyta</taxon>
        <taxon>Embryophyta</taxon>
        <taxon>Tracheophyta</taxon>
        <taxon>Spermatophyta</taxon>
        <taxon>Magnoliopsida</taxon>
        <taxon>eudicotyledons</taxon>
        <taxon>Gunneridae</taxon>
        <taxon>Pentapetalae</taxon>
        <taxon>rosids</taxon>
        <taxon>fabids</taxon>
        <taxon>Fagales</taxon>
        <taxon>Juglandaceae</taxon>
        <taxon>Carya</taxon>
    </lineage>
</organism>
<dbReference type="EMBL" id="CM031831">
    <property type="protein sequence ID" value="KAG6704962.1"/>
    <property type="molecule type" value="Genomic_DNA"/>
</dbReference>
<gene>
    <name evidence="1" type="ORF">I3842_07G158000</name>
</gene>
<dbReference type="AlphaFoldDB" id="A0A922JGP3"/>
<evidence type="ECO:0000313" key="2">
    <source>
        <dbReference type="Proteomes" id="UP000811246"/>
    </source>
</evidence>